<evidence type="ECO:0000313" key="7">
    <source>
        <dbReference type="EMBL" id="NGO51095.1"/>
    </source>
</evidence>
<dbReference type="InterPro" id="IPR047187">
    <property type="entry name" value="SF1_C_Upf1"/>
</dbReference>
<dbReference type="Pfam" id="PF13604">
    <property type="entry name" value="AAA_30"/>
    <property type="match status" value="1"/>
</dbReference>
<dbReference type="InterPro" id="IPR027417">
    <property type="entry name" value="P-loop_NTPase"/>
</dbReference>
<name>A0A6G4W8K3_9HYPH</name>
<dbReference type="GO" id="GO:0043139">
    <property type="term" value="F:5'-3' DNA helicase activity"/>
    <property type="evidence" value="ECO:0007669"/>
    <property type="project" value="TreeGrafter"/>
</dbReference>
<dbReference type="AlphaFoldDB" id="A0A6G4W8K3"/>
<gene>
    <name evidence="7" type="ORF">G6N73_07855</name>
</gene>
<feature type="domain" description="YprB ribonuclease H-like" evidence="6">
    <location>
        <begin position="316"/>
        <end position="493"/>
    </location>
</feature>
<evidence type="ECO:0000313" key="8">
    <source>
        <dbReference type="Proteomes" id="UP001642900"/>
    </source>
</evidence>
<keyword evidence="8" id="KW-1185">Reference proteome</keyword>
<dbReference type="Pfam" id="PF13482">
    <property type="entry name" value="RNase_H_2"/>
    <property type="match status" value="1"/>
</dbReference>
<dbReference type="SUPFAM" id="SSF52540">
    <property type="entry name" value="P-loop containing nucleoside triphosphate hydrolases"/>
    <property type="match status" value="1"/>
</dbReference>
<dbReference type="Pfam" id="PF13087">
    <property type="entry name" value="AAA_12"/>
    <property type="match status" value="1"/>
</dbReference>
<evidence type="ECO:0000256" key="2">
    <source>
        <dbReference type="ARBA" id="ARBA00022801"/>
    </source>
</evidence>
<dbReference type="GO" id="GO:0016787">
    <property type="term" value="F:hydrolase activity"/>
    <property type="evidence" value="ECO:0007669"/>
    <property type="project" value="UniProtKB-KW"/>
</dbReference>
<evidence type="ECO:0000256" key="1">
    <source>
        <dbReference type="ARBA" id="ARBA00022741"/>
    </source>
</evidence>
<evidence type="ECO:0000256" key="3">
    <source>
        <dbReference type="ARBA" id="ARBA00022806"/>
    </source>
</evidence>
<accession>A0A6G4W8K3</accession>
<evidence type="ECO:0000259" key="6">
    <source>
        <dbReference type="Pfam" id="PF13482"/>
    </source>
</evidence>
<dbReference type="Gene3D" id="3.40.50.300">
    <property type="entry name" value="P-loop containing nucleotide triphosphate hydrolases"/>
    <property type="match status" value="2"/>
</dbReference>
<comment type="caution">
    <text evidence="7">The sequence shown here is derived from an EMBL/GenBank/DDBJ whole genome shotgun (WGS) entry which is preliminary data.</text>
</comment>
<dbReference type="NCBIfam" id="TIGR03491">
    <property type="entry name" value="TM0106 family RecB-like putative nuclease"/>
    <property type="match status" value="1"/>
</dbReference>
<dbReference type="Proteomes" id="UP001642900">
    <property type="component" value="Unassembled WGS sequence"/>
</dbReference>
<reference evidence="7 8" key="1">
    <citation type="submission" date="2020-02" db="EMBL/GenBank/DDBJ databases">
        <title>Genome sequence of strain CCNWXJ40-4.</title>
        <authorList>
            <person name="Gao J."/>
            <person name="Sun J."/>
        </authorList>
    </citation>
    <scope>NUCLEOTIDE SEQUENCE [LARGE SCALE GENOMIC DNA]</scope>
    <source>
        <strain evidence="7 8">CCNWXJ 40-4</strain>
    </source>
</reference>
<dbReference type="CDD" id="cd17934">
    <property type="entry name" value="DEXXQc_Upf1-like"/>
    <property type="match status" value="1"/>
</dbReference>
<evidence type="ECO:0000256" key="4">
    <source>
        <dbReference type="ARBA" id="ARBA00022840"/>
    </source>
</evidence>
<dbReference type="GO" id="GO:0005524">
    <property type="term" value="F:ATP binding"/>
    <property type="evidence" value="ECO:0007669"/>
    <property type="project" value="UniProtKB-KW"/>
</dbReference>
<dbReference type="InterPro" id="IPR041679">
    <property type="entry name" value="DNA2/NAM7-like_C"/>
</dbReference>
<feature type="domain" description="DNA2/NAM7 helicase-like C-terminal" evidence="5">
    <location>
        <begin position="892"/>
        <end position="1069"/>
    </location>
</feature>
<dbReference type="PANTHER" id="PTHR43788">
    <property type="entry name" value="DNA2/NAM7 HELICASE FAMILY MEMBER"/>
    <property type="match status" value="1"/>
</dbReference>
<sequence length="1102" mass="121477">MRLSRTKEIILSPTDLMRFQGCEHASALDLAFLRGECISPAEESEDALLLQKKGHEHEAAYLATLTSAGRRVVVIESNGHDFDHAASATEAAMREGFDVVYQGALRTGRWQGYSDFLERVERPSALGDFGYEAVDTKLKRRADPKHALQLSIYSRAISGIQATLPGAAHVQLGSGERASFPVEDAIYYASRLAERLEQFIETPWQTVPEPVSACGLCRWREHCDASWIATDSLVKVAGMTRQQRRKLATAGITTMRAFSESEEPLARIQESVLWRLRTQARLQNTRRDGGPPSFVLRPLEAGRGLLRLPRPANGDLFFDMEGDPLVDGGREYLFGVYHETGGQPEFRTWWAHDEQQERQAADGVLSFFTAHLAAHPDAYIYHYNHYEVTALKRLATKYGVAEHHLDHLLRTLKFVDLYRVVQQGLVASEPGYSIKDLEAFYMEKREGEVATAGASIVAYEQWLETGDQKILDDICAYNEVDCRSTKGLRNWLVAKVRPSDMPWFVPVAAENSAPVEEPERIALRNRIDACRSDIGDRLADLVFELNGFHKRADKPAWWEYFDRQDRETAELIDDLESIGGLSAIDRASGTERRYSYPTQQTKMREGSGAAMRGLKGKATIVALDRERREITVKFPRVIDPPDSVDLVPEQPLDAKVLRAAVARATDSLIAAGFTGSAFADFLRREAPRISGLVAGDPVIPGRERVGETVAAIRNLDGGCLPIQGPPGTGKTYVSSKAIFDLVQNGCRVAVMSHSHKAINNLLVEVAKRAHEAGRPIRIAKKISKPEDVPDDPTIISTSKNEDTVLMTASVVGGTAWLFARPDFSGTFSHIFIDEAGQVSVANLMAASGCARNIVLVGDQMQLPQPIQGVHPGETASSTLEYLLEGQHAVAVDSGIFLPVSRRMHPNVCSLVSRLAYDGRLESDEDAARQAIRFSGGGLPSTGVAFIDIAHEGNSQESVEEADAVCVAFERLLDASFIDREGVERKMTIDDILVVSPYNAQVNLLTSKLPDGARVGTVDRFQGQEAPACLISFATSSGAEMPRSIDFLFSLNRLNVAISRAQALAMLFCSPRLLDVQCSTLEEMRLVNSLCMVRDRADRRAVG</sequence>
<dbReference type="InterPro" id="IPR019993">
    <property type="entry name" value="RecB_nuclease_TM0106_put"/>
</dbReference>
<keyword evidence="3" id="KW-0347">Helicase</keyword>
<dbReference type="EMBL" id="JAAKZF010000006">
    <property type="protein sequence ID" value="NGO51095.1"/>
    <property type="molecule type" value="Genomic_DNA"/>
</dbReference>
<keyword evidence="2" id="KW-0378">Hydrolase</keyword>
<dbReference type="PANTHER" id="PTHR43788:SF8">
    <property type="entry name" value="DNA-BINDING PROTEIN SMUBP-2"/>
    <property type="match status" value="1"/>
</dbReference>
<organism evidence="7 8">
    <name type="scientific">Allomesorhizobium camelthorni</name>
    <dbReference type="NCBI Taxonomy" id="475069"/>
    <lineage>
        <taxon>Bacteria</taxon>
        <taxon>Pseudomonadati</taxon>
        <taxon>Pseudomonadota</taxon>
        <taxon>Alphaproteobacteria</taxon>
        <taxon>Hyphomicrobiales</taxon>
        <taxon>Phyllobacteriaceae</taxon>
        <taxon>Allomesorhizobium</taxon>
    </lineage>
</organism>
<keyword evidence="4" id="KW-0067">ATP-binding</keyword>
<dbReference type="InterPro" id="IPR050534">
    <property type="entry name" value="Coronavir_polyprotein_1ab"/>
</dbReference>
<dbReference type="CDD" id="cd18808">
    <property type="entry name" value="SF1_C_Upf1"/>
    <property type="match status" value="1"/>
</dbReference>
<protein>
    <submittedName>
        <fullName evidence="7">TM0106 family RecB-like putative nuclease</fullName>
    </submittedName>
</protein>
<evidence type="ECO:0000259" key="5">
    <source>
        <dbReference type="Pfam" id="PF13087"/>
    </source>
</evidence>
<keyword evidence="1" id="KW-0547">Nucleotide-binding</keyword>
<dbReference type="InterPro" id="IPR038720">
    <property type="entry name" value="YprB_RNase_H-like_dom"/>
</dbReference>
<proteinExistence type="predicted"/>